<keyword evidence="2" id="KW-1185">Reference proteome</keyword>
<dbReference type="Pfam" id="PF13366">
    <property type="entry name" value="PDDEXK_3"/>
    <property type="match status" value="1"/>
</dbReference>
<evidence type="ECO:0000313" key="2">
    <source>
        <dbReference type="Proteomes" id="UP000515237"/>
    </source>
</evidence>
<accession>A0A7G7G9J0</accession>
<dbReference type="InterPro" id="IPR026350">
    <property type="entry name" value="GxxExxY"/>
</dbReference>
<evidence type="ECO:0000313" key="1">
    <source>
        <dbReference type="EMBL" id="QNF33824.1"/>
    </source>
</evidence>
<proteinExistence type="predicted"/>
<dbReference type="EMBL" id="CP055156">
    <property type="protein sequence ID" value="QNF33824.1"/>
    <property type="molecule type" value="Genomic_DNA"/>
</dbReference>
<dbReference type="NCBIfam" id="TIGR04256">
    <property type="entry name" value="GxxExxY"/>
    <property type="match status" value="1"/>
</dbReference>
<dbReference type="KEGG" id="aswu:HUW51_14250"/>
<dbReference type="RefSeq" id="WP_185270306.1">
    <property type="nucleotide sequence ID" value="NZ_CP055156.1"/>
</dbReference>
<protein>
    <submittedName>
        <fullName evidence="1">GxxExxY protein</fullName>
    </submittedName>
</protein>
<dbReference type="Proteomes" id="UP000515237">
    <property type="component" value="Chromosome"/>
</dbReference>
<name>A0A7G7G9J0_9BACT</name>
<organism evidence="1 2">
    <name type="scientific">Adhaeribacter swui</name>
    <dbReference type="NCBI Taxonomy" id="2086471"/>
    <lineage>
        <taxon>Bacteria</taxon>
        <taxon>Pseudomonadati</taxon>
        <taxon>Bacteroidota</taxon>
        <taxon>Cytophagia</taxon>
        <taxon>Cytophagales</taxon>
        <taxon>Hymenobacteraceae</taxon>
        <taxon>Adhaeribacter</taxon>
    </lineage>
</organism>
<sequence>MQEPEKLIFSTITSKIIGCAMQVHTVLGNGFPEIVYQRSLAIEMQEAGLQFARELEMPLYYKNIEVGTRRVDFLVESKVLVELKAVSEINTLHYAQIINYLTAYKLQVGLLFNFGEESLKFKRFIKS</sequence>
<dbReference type="AlphaFoldDB" id="A0A7G7G9J0"/>
<gene>
    <name evidence="1" type="ORF">HUW51_14250</name>
</gene>
<reference evidence="1 2" key="1">
    <citation type="journal article" date="2018" name="Int. J. Syst. Evol. Microbiol.">
        <title>Adhaeribacter swui sp. nov., isolated from wet mud.</title>
        <authorList>
            <person name="Kim D.U."/>
            <person name="Kim K.W."/>
            <person name="Kang M.S."/>
            <person name="Kim J.Y."/>
            <person name="Jang J.H."/>
            <person name="Kim M.K."/>
        </authorList>
    </citation>
    <scope>NUCLEOTIDE SEQUENCE [LARGE SCALE GENOMIC DNA]</scope>
    <source>
        <strain evidence="1 2">KCTC 52873</strain>
    </source>
</reference>